<evidence type="ECO:0000313" key="2">
    <source>
        <dbReference type="Proteomes" id="UP000007431"/>
    </source>
</evidence>
<accession>D8Q6Z7</accession>
<dbReference type="STRING" id="578458.D8Q6Z7"/>
<dbReference type="EMBL" id="GL377307">
    <property type="protein sequence ID" value="EFI95942.1"/>
    <property type="molecule type" value="Genomic_DNA"/>
</dbReference>
<organism evidence="2">
    <name type="scientific">Schizophyllum commune (strain H4-8 / FGSC 9210)</name>
    <name type="common">Split gill fungus</name>
    <dbReference type="NCBI Taxonomy" id="578458"/>
    <lineage>
        <taxon>Eukaryota</taxon>
        <taxon>Fungi</taxon>
        <taxon>Dikarya</taxon>
        <taxon>Basidiomycota</taxon>
        <taxon>Agaricomycotina</taxon>
        <taxon>Agaricomycetes</taxon>
        <taxon>Agaricomycetidae</taxon>
        <taxon>Agaricales</taxon>
        <taxon>Schizophyllaceae</taxon>
        <taxon>Schizophyllum</taxon>
    </lineage>
</organism>
<protein>
    <submittedName>
        <fullName evidence="1">Expressed protein</fullName>
    </submittedName>
</protein>
<dbReference type="GeneID" id="9587280"/>
<dbReference type="InParanoid" id="D8Q6Z7"/>
<dbReference type="AlphaFoldDB" id="D8Q6Z7"/>
<gene>
    <name evidence="1" type="ORF">SCHCODRAFT_82413</name>
</gene>
<dbReference type="VEuPathDB" id="FungiDB:SCHCODRAFT_02326686"/>
<sequence>MYNLLRRNSGSYIQIGQAIGANTFLLPELVQVKSKSLWDGAPQVLYCIVEAVFCSKFWRPPSCPNGVFGIFEEQAVASAPNSSIMVCMTARPPPCSGLTVSALGNDGFPPTSRRTES</sequence>
<proteinExistence type="predicted"/>
<dbReference type="KEGG" id="scm:SCHCO_02326686"/>
<reference evidence="1 2" key="1">
    <citation type="journal article" date="2010" name="Nat. Biotechnol.">
        <title>Genome sequence of the model mushroom Schizophyllum commune.</title>
        <authorList>
            <person name="Ohm R.A."/>
            <person name="de Jong J.F."/>
            <person name="Lugones L.G."/>
            <person name="Aerts A."/>
            <person name="Kothe E."/>
            <person name="Stajich J.E."/>
            <person name="de Vries R.P."/>
            <person name="Record E."/>
            <person name="Levasseur A."/>
            <person name="Baker S.E."/>
            <person name="Bartholomew K.A."/>
            <person name="Coutinho P.M."/>
            <person name="Erdmann S."/>
            <person name="Fowler T.J."/>
            <person name="Gathman A.C."/>
            <person name="Lombard V."/>
            <person name="Henrissat B."/>
            <person name="Knabe N."/>
            <person name="Kuees U."/>
            <person name="Lilly W.W."/>
            <person name="Lindquist E."/>
            <person name="Lucas S."/>
            <person name="Magnuson J.K."/>
            <person name="Piumi F."/>
            <person name="Raudaskoski M."/>
            <person name="Salamov A."/>
            <person name="Schmutz J."/>
            <person name="Schwarze F.W.M.R."/>
            <person name="vanKuyk P.A."/>
            <person name="Horton J.S."/>
            <person name="Grigoriev I.V."/>
            <person name="Woesten H.A.B."/>
        </authorList>
    </citation>
    <scope>NUCLEOTIDE SEQUENCE [LARGE SCALE GENOMIC DNA]</scope>
    <source>
        <strain evidence="2">H4-8 / FGSC 9210</strain>
    </source>
</reference>
<evidence type="ECO:0000313" key="1">
    <source>
        <dbReference type="EMBL" id="EFI95942.1"/>
    </source>
</evidence>
<dbReference type="Proteomes" id="UP000007431">
    <property type="component" value="Unassembled WGS sequence"/>
</dbReference>
<dbReference type="RefSeq" id="XP_003030845.1">
    <property type="nucleotide sequence ID" value="XM_003030799.1"/>
</dbReference>
<dbReference type="HOGENOM" id="CLU_2086162_0_0_1"/>
<dbReference type="OrthoDB" id="427480at2759"/>
<name>D8Q6Z7_SCHCM</name>
<keyword evidence="2" id="KW-1185">Reference proteome</keyword>